<keyword evidence="3" id="KW-1185">Reference proteome</keyword>
<feature type="region of interest" description="Disordered" evidence="1">
    <location>
        <begin position="16"/>
        <end position="50"/>
    </location>
</feature>
<sequence length="236" mass="27387">MQKYYRELSEVDTDILDRNSDCESDGGEETTHGYESSNSSGTSFPANKGTASQSFNPADFWLWGYLKERVFLTHPTTLLQLKDAISQEIANIPRHYLQNAVHGVAERKLYVEQENGEHLPNEYQRNPLNAKTITVWKHNFLETGSVTKKHGDADKVYEMIMCSALPKHFKEVQHCMGQKHGHYYEVKRSEYSRSIWNVDMEKDGACELDRVRNEAVLERVDKEGMMLKLIRKRKRN</sequence>
<organism evidence="2 3">
    <name type="scientific">Periplaneta americana</name>
    <name type="common">American cockroach</name>
    <name type="synonym">Blatta americana</name>
    <dbReference type="NCBI Taxonomy" id="6978"/>
    <lineage>
        <taxon>Eukaryota</taxon>
        <taxon>Metazoa</taxon>
        <taxon>Ecdysozoa</taxon>
        <taxon>Arthropoda</taxon>
        <taxon>Hexapoda</taxon>
        <taxon>Insecta</taxon>
        <taxon>Pterygota</taxon>
        <taxon>Neoptera</taxon>
        <taxon>Polyneoptera</taxon>
        <taxon>Dictyoptera</taxon>
        <taxon>Blattodea</taxon>
        <taxon>Blattoidea</taxon>
        <taxon>Blattidae</taxon>
        <taxon>Blattinae</taxon>
        <taxon>Periplaneta</taxon>
    </lineage>
</organism>
<reference evidence="2 3" key="1">
    <citation type="journal article" date="2022" name="Allergy">
        <title>Genome assembly and annotation of Periplaneta americana reveal a comprehensive cockroach allergen profile.</title>
        <authorList>
            <person name="Wang L."/>
            <person name="Xiong Q."/>
            <person name="Saelim N."/>
            <person name="Wang L."/>
            <person name="Nong W."/>
            <person name="Wan A.T."/>
            <person name="Shi M."/>
            <person name="Liu X."/>
            <person name="Cao Q."/>
            <person name="Hui J.H.L."/>
            <person name="Sookrung N."/>
            <person name="Leung T.F."/>
            <person name="Tungtrongchitr A."/>
            <person name="Tsui S.K.W."/>
        </authorList>
    </citation>
    <scope>NUCLEOTIDE SEQUENCE [LARGE SCALE GENOMIC DNA]</scope>
    <source>
        <strain evidence="2">PWHHKU_190912</strain>
    </source>
</reference>
<comment type="caution">
    <text evidence="2">The sequence shown here is derived from an EMBL/GenBank/DDBJ whole genome shotgun (WGS) entry which is preliminary data.</text>
</comment>
<dbReference type="InterPro" id="IPR036397">
    <property type="entry name" value="RNaseH_sf"/>
</dbReference>
<protein>
    <submittedName>
        <fullName evidence="2">Uncharacterized protein</fullName>
    </submittedName>
</protein>
<dbReference type="Gene3D" id="3.30.420.10">
    <property type="entry name" value="Ribonuclease H-like superfamily/Ribonuclease H"/>
    <property type="match status" value="1"/>
</dbReference>
<name>A0ABQ8SHJ8_PERAM</name>
<dbReference type="EMBL" id="JAJSOF020000027">
    <property type="protein sequence ID" value="KAJ4433132.1"/>
    <property type="molecule type" value="Genomic_DNA"/>
</dbReference>
<dbReference type="PANTHER" id="PTHR47326">
    <property type="entry name" value="TRANSPOSABLE ELEMENT TC3 TRANSPOSASE-LIKE PROTEIN"/>
    <property type="match status" value="1"/>
</dbReference>
<evidence type="ECO:0000313" key="3">
    <source>
        <dbReference type="Proteomes" id="UP001148838"/>
    </source>
</evidence>
<evidence type="ECO:0000256" key="1">
    <source>
        <dbReference type="SAM" id="MobiDB-lite"/>
    </source>
</evidence>
<dbReference type="Proteomes" id="UP001148838">
    <property type="component" value="Unassembled WGS sequence"/>
</dbReference>
<feature type="compositionally biased region" description="Polar residues" evidence="1">
    <location>
        <begin position="33"/>
        <end position="50"/>
    </location>
</feature>
<proteinExistence type="predicted"/>
<evidence type="ECO:0000313" key="2">
    <source>
        <dbReference type="EMBL" id="KAJ4433132.1"/>
    </source>
</evidence>
<gene>
    <name evidence="2" type="ORF">ANN_15389</name>
</gene>
<accession>A0ABQ8SHJ8</accession>
<dbReference type="PANTHER" id="PTHR47326:SF1">
    <property type="entry name" value="HTH PSQ-TYPE DOMAIN-CONTAINING PROTEIN"/>
    <property type="match status" value="1"/>
</dbReference>